<sequence>MSFTIIKKPFHALPILHYNMECASEVVKAAKEIKPDCIVVELPENMQNELIKAASRLPDLSVVKASQKNGKPLFYLSEPCDGLFEALRYGLEHNIAVFCIDLDVDNYPFFKDPLPDPYAISKIGFKHYMEACYGNLPPSLRKTFPIDREREYYMARRLKELSFSYDRILFVGGLTHVKKVLELTDQKAFKKQEPVERETIEVFSLTEESQRELMSEFGYLSLNYEFWRDEYLSKESIKTTIPDRQKIYLSLLKQAGLRYKESTGNELPHYCLRNTLKFMRNYAHLKDKLLPDLFELLASAKGCVDHNYAYETWLLATTYPFLKNVDGLPEIKLRVEDLFGGSKKIQFHRKLKNPKATQFIKRKKDAASFRFTPPSPFSICSYPPEDTIIENFGRFLKKKGVQILTEENLKVVPFSTSLEDGIDTKETIRHLFEKKLYVKKLGKPAGDVGSVVIIFDEDDEKDEKYPWKTTWIGEHSQESDMAFYATDLTKKVVGPGISRCEYGGFMMSYPPRRLWDVWHDPDYLDLLHKSEVLLMAAIDYSLKPTITYVAKKAPRSLLKSYAARFGKKVVFLPIGQVSRNLLNKIRVFHVLDGHDKRRIADEFIY</sequence>
<proteinExistence type="predicted"/>
<dbReference type="EMBL" id="CCEJ010000012">
    <property type="protein sequence ID" value="CDR35038.1"/>
    <property type="molecule type" value="Genomic_DNA"/>
</dbReference>
<protein>
    <submittedName>
        <fullName evidence="1">Uncharacterized protein</fullName>
    </submittedName>
</protein>
<reference evidence="1" key="2">
    <citation type="submission" date="2014-09" db="EMBL/GenBank/DDBJ databases">
        <title>Criblamydia sequanensis harbors a mega-plasmid encoding arsenite resistance.</title>
        <authorList>
            <person name="Bertelli C."/>
            <person name="Goesmann A."/>
            <person name="Greub G."/>
        </authorList>
    </citation>
    <scope>NUCLEOTIDE SEQUENCE [LARGE SCALE GENOMIC DNA]</scope>
    <source>
        <strain evidence="1">CRIB-18</strain>
    </source>
</reference>
<dbReference type="OrthoDB" id="9766398at2"/>
<reference evidence="1" key="1">
    <citation type="submission" date="2013-12" db="EMBL/GenBank/DDBJ databases">
        <authorList>
            <person name="Linke B."/>
        </authorList>
    </citation>
    <scope>NUCLEOTIDE SEQUENCE [LARGE SCALE GENOMIC DNA]</scope>
    <source>
        <strain evidence="1">CRIB-18</strain>
    </source>
</reference>
<dbReference type="STRING" id="1437425.CSEC_2232"/>
<organism evidence="1 2">
    <name type="scientific">Candidatus Criblamydia sequanensis CRIB-18</name>
    <dbReference type="NCBI Taxonomy" id="1437425"/>
    <lineage>
        <taxon>Bacteria</taxon>
        <taxon>Pseudomonadati</taxon>
        <taxon>Chlamydiota</taxon>
        <taxon>Chlamydiia</taxon>
        <taxon>Parachlamydiales</taxon>
        <taxon>Candidatus Criblamydiaceae</taxon>
        <taxon>Candidatus Criblamydia</taxon>
    </lineage>
</organism>
<dbReference type="eggNOG" id="COG1916">
    <property type="taxonomic scope" value="Bacteria"/>
</dbReference>
<name>A0A090D384_9BACT</name>
<accession>A0A090D384</accession>
<dbReference type="AlphaFoldDB" id="A0A090D384"/>
<evidence type="ECO:0000313" key="2">
    <source>
        <dbReference type="Proteomes" id="UP000031552"/>
    </source>
</evidence>
<dbReference type="RefSeq" id="WP_041018596.1">
    <property type="nucleotide sequence ID" value="NZ_CCEJ010000012.1"/>
</dbReference>
<gene>
    <name evidence="1" type="ORF">CSEC_2232</name>
</gene>
<keyword evidence="2" id="KW-1185">Reference proteome</keyword>
<dbReference type="Proteomes" id="UP000031552">
    <property type="component" value="Unassembled WGS sequence"/>
</dbReference>
<comment type="caution">
    <text evidence="1">The sequence shown here is derived from an EMBL/GenBank/DDBJ whole genome shotgun (WGS) entry which is preliminary data.</text>
</comment>
<evidence type="ECO:0000313" key="1">
    <source>
        <dbReference type="EMBL" id="CDR35038.1"/>
    </source>
</evidence>